<evidence type="ECO:0000313" key="3">
    <source>
        <dbReference type="Proteomes" id="UP000649345"/>
    </source>
</evidence>
<accession>A0A923LCH8</accession>
<organism evidence="2 3">
    <name type="scientific">Anaerosacchariphilus hominis</name>
    <dbReference type="NCBI Taxonomy" id="2763017"/>
    <lineage>
        <taxon>Bacteria</taxon>
        <taxon>Bacillati</taxon>
        <taxon>Bacillota</taxon>
        <taxon>Clostridia</taxon>
        <taxon>Lachnospirales</taxon>
        <taxon>Lachnospiraceae</taxon>
        <taxon>Anaerosacchariphilus</taxon>
    </lineage>
</organism>
<gene>
    <name evidence="2" type="ORF">H8S44_08565</name>
</gene>
<dbReference type="EMBL" id="JACOOR010000004">
    <property type="protein sequence ID" value="MBC5659821.1"/>
    <property type="molecule type" value="Genomic_DNA"/>
</dbReference>
<dbReference type="Proteomes" id="UP000649345">
    <property type="component" value="Unassembled WGS sequence"/>
</dbReference>
<proteinExistence type="predicted"/>
<name>A0A923LCH8_9FIRM</name>
<keyword evidence="3" id="KW-1185">Reference proteome</keyword>
<feature type="transmembrane region" description="Helical" evidence="1">
    <location>
        <begin position="206"/>
        <end position="227"/>
    </location>
</feature>
<dbReference type="AlphaFoldDB" id="A0A923LCH8"/>
<evidence type="ECO:0000313" key="2">
    <source>
        <dbReference type="EMBL" id="MBC5659821.1"/>
    </source>
</evidence>
<feature type="transmembrane region" description="Helical" evidence="1">
    <location>
        <begin position="397"/>
        <end position="413"/>
    </location>
</feature>
<feature type="transmembrane region" description="Helical" evidence="1">
    <location>
        <begin position="610"/>
        <end position="631"/>
    </location>
</feature>
<evidence type="ECO:0000256" key="1">
    <source>
        <dbReference type="SAM" id="Phobius"/>
    </source>
</evidence>
<feature type="transmembrane region" description="Helical" evidence="1">
    <location>
        <begin position="169"/>
        <end position="194"/>
    </location>
</feature>
<feature type="transmembrane region" description="Helical" evidence="1">
    <location>
        <begin position="522"/>
        <end position="543"/>
    </location>
</feature>
<comment type="caution">
    <text evidence="2">The sequence shown here is derived from an EMBL/GenBank/DDBJ whole genome shotgun (WGS) entry which is preliminary data.</text>
</comment>
<feature type="transmembrane region" description="Helical" evidence="1">
    <location>
        <begin position="425"/>
        <end position="443"/>
    </location>
</feature>
<keyword evidence="1" id="KW-1133">Transmembrane helix</keyword>
<feature type="transmembrane region" description="Helical" evidence="1">
    <location>
        <begin position="295"/>
        <end position="313"/>
    </location>
</feature>
<feature type="transmembrane region" description="Helical" evidence="1">
    <location>
        <begin position="581"/>
        <end position="598"/>
    </location>
</feature>
<feature type="transmembrane region" description="Helical" evidence="1">
    <location>
        <begin position="555"/>
        <end position="575"/>
    </location>
</feature>
<keyword evidence="1" id="KW-0812">Transmembrane</keyword>
<reference evidence="2" key="1">
    <citation type="submission" date="2020-08" db="EMBL/GenBank/DDBJ databases">
        <title>Genome public.</title>
        <authorList>
            <person name="Liu C."/>
            <person name="Sun Q."/>
        </authorList>
    </citation>
    <scope>NUCLEOTIDE SEQUENCE</scope>
    <source>
        <strain evidence="2">NSJ-68</strain>
    </source>
</reference>
<feature type="transmembrane region" description="Helical" evidence="1">
    <location>
        <begin position="320"/>
        <end position="340"/>
    </location>
</feature>
<protein>
    <submittedName>
        <fullName evidence="2">DUF2142 domain-containing protein</fullName>
    </submittedName>
</protein>
<dbReference type="RefSeq" id="WP_186872120.1">
    <property type="nucleotide sequence ID" value="NZ_JACOOR010000004.1"/>
</dbReference>
<sequence length="638" mass="73642">MNFNRLKQNKKKLFVAAAIVWLLVCMLITPVFTTVTLTFAEDPAGEVITTVYAGPRNNISPSDARSRVVNSGVARISWLDFQYGSHCSLKRIDPVQQAYDGALTIEKLTVRKNGLPVISISGGELKNYFTGNEQTAFTDGADFAFTVTGEDPQLLPLDSFRSLYAHTSLAVRLLGFLFSGALILLLCFLIQKVLGYAKGGTPFQKASCLIFLLAVLGAVWMCVYTGLRSPFWLNPDEYDVKAAVLYYFHHFMPPDIRSDIINDSYPVYGTSRHFEFNLFYFYAGKIGQFFADPTVQIRLFSLILFCIMAGLVIRNMKRNYALLFVLLLTPQVWYIFSYSTSDALDFFMGFLCLYELIEENSMLNRLLREPFRKKHLLYYGVLSVLFLHIFWAKMTFYTVLMFLFLILLIRLFYQEKKNRGPLLKKYLILVGLTLGLFAIRYLITDFPYYGLNKMQVIIDVTNQKADYAYKYSTPAADAAYSMRFYEKGISLWDLLTKFDFHKNLFRTFAGFFGSYAFGEADWYYIVMGVLYILLLLRVLQRLWKQKKPIYRWETLAVSGTCLMQYVMIVANSWLVDFQPQGRYLLPILLFISYLISRIDHVWEDRVLRSILVCTSLLSLYAFWHVGIPNLVPDRVILP</sequence>
<keyword evidence="1" id="KW-0472">Membrane</keyword>